<gene>
    <name evidence="1" type="ORF">GRG538_LOCUS19314</name>
    <name evidence="2" type="ORF">QYT958_LOCUS40413</name>
</gene>
<reference evidence="1" key="1">
    <citation type="submission" date="2021-02" db="EMBL/GenBank/DDBJ databases">
        <authorList>
            <person name="Nowell W R."/>
        </authorList>
    </citation>
    <scope>NUCLEOTIDE SEQUENCE</scope>
</reference>
<dbReference type="Proteomes" id="UP000663848">
    <property type="component" value="Unassembled WGS sequence"/>
</dbReference>
<comment type="caution">
    <text evidence="1">The sequence shown here is derived from an EMBL/GenBank/DDBJ whole genome shotgun (WGS) entry which is preliminary data.</text>
</comment>
<dbReference type="EMBL" id="CAJOBR010041540">
    <property type="protein sequence ID" value="CAF5027385.1"/>
    <property type="molecule type" value="Genomic_DNA"/>
</dbReference>
<dbReference type="AlphaFoldDB" id="A0A818IXZ3"/>
<feature type="non-terminal residue" evidence="1">
    <location>
        <position position="1"/>
    </location>
</feature>
<evidence type="ECO:0000313" key="1">
    <source>
        <dbReference type="EMBL" id="CAF3531976.1"/>
    </source>
</evidence>
<name>A0A818IXZ3_9BILA</name>
<sequence>IIKFMMATTTTFSRDKCSQNPRKVYSPSTVSVSLPTHYLIYMEDTVSFLIVARTSIKYIQGQMASLIINKKKLVGEIVVSGNYYVTEIS</sequence>
<protein>
    <submittedName>
        <fullName evidence="1">Uncharacterized protein</fullName>
    </submittedName>
</protein>
<dbReference type="Proteomes" id="UP000663872">
    <property type="component" value="Unassembled WGS sequence"/>
</dbReference>
<evidence type="ECO:0000313" key="2">
    <source>
        <dbReference type="EMBL" id="CAF5027385.1"/>
    </source>
</evidence>
<organism evidence="1 3">
    <name type="scientific">Rotaria socialis</name>
    <dbReference type="NCBI Taxonomy" id="392032"/>
    <lineage>
        <taxon>Eukaryota</taxon>
        <taxon>Metazoa</taxon>
        <taxon>Spiralia</taxon>
        <taxon>Gnathifera</taxon>
        <taxon>Rotifera</taxon>
        <taxon>Eurotatoria</taxon>
        <taxon>Bdelloidea</taxon>
        <taxon>Philodinida</taxon>
        <taxon>Philodinidae</taxon>
        <taxon>Rotaria</taxon>
    </lineage>
</organism>
<dbReference type="EMBL" id="CAJNYT010003158">
    <property type="protein sequence ID" value="CAF3531976.1"/>
    <property type="molecule type" value="Genomic_DNA"/>
</dbReference>
<accession>A0A818IXZ3</accession>
<proteinExistence type="predicted"/>
<evidence type="ECO:0000313" key="3">
    <source>
        <dbReference type="Proteomes" id="UP000663872"/>
    </source>
</evidence>